<sequence>MNLNFQFKFGFIDRGTLAIYDPLKNRYVGQIARFMNKNLERFASVNFTVVVFGERVYGDCDSVNCTGLMGRIERGEIDLVEFGSTFATIPLSITGLKPGAVVGDVSCNIFSALPETGITREDTNSPPIVWPLICAILRQDLSKQALFYTHTLRFIWMSIILIIFLMTALYTGSFTTDLAAKVPIKTIDSLEDVADSDRIPFWMEDPFCRAFVNSNPSRAGQEIMRRAQYITLGDSFGLFMEQQIKIEKYVFFNNPYSMKPVRLGNCVKNVNRPMPQWHQSTGSFPVYPLFSILNSKLSPDATKIINLLCEKNFQSHVEFHLLDKWNSYLYKMLDPEQKSGCLHKTFISSKPALYP</sequence>
<dbReference type="HOGENOM" id="CLU_742540_0_0_1"/>
<keyword evidence="3" id="KW-1185">Reference proteome</keyword>
<dbReference type="AlphaFoldDB" id="T1JZN6"/>
<proteinExistence type="predicted"/>
<dbReference type="EnsemblMetazoa" id="tetur03g04610.1">
    <property type="protein sequence ID" value="tetur03g04610.1"/>
    <property type="gene ID" value="tetur03g04610"/>
</dbReference>
<evidence type="ECO:0000256" key="1">
    <source>
        <dbReference type="SAM" id="Phobius"/>
    </source>
</evidence>
<evidence type="ECO:0000313" key="2">
    <source>
        <dbReference type="EnsemblMetazoa" id="tetur03g04610.1"/>
    </source>
</evidence>
<evidence type="ECO:0008006" key="4">
    <source>
        <dbReference type="Google" id="ProtNLM"/>
    </source>
</evidence>
<organism evidence="2 3">
    <name type="scientific">Tetranychus urticae</name>
    <name type="common">Two-spotted spider mite</name>
    <dbReference type="NCBI Taxonomy" id="32264"/>
    <lineage>
        <taxon>Eukaryota</taxon>
        <taxon>Metazoa</taxon>
        <taxon>Ecdysozoa</taxon>
        <taxon>Arthropoda</taxon>
        <taxon>Chelicerata</taxon>
        <taxon>Arachnida</taxon>
        <taxon>Acari</taxon>
        <taxon>Acariformes</taxon>
        <taxon>Trombidiformes</taxon>
        <taxon>Prostigmata</taxon>
        <taxon>Eleutherengona</taxon>
        <taxon>Raphignathae</taxon>
        <taxon>Tetranychoidea</taxon>
        <taxon>Tetranychidae</taxon>
        <taxon>Tetranychus</taxon>
    </lineage>
</organism>
<reference evidence="2" key="2">
    <citation type="submission" date="2015-06" db="UniProtKB">
        <authorList>
            <consortium name="EnsemblMetazoa"/>
        </authorList>
    </citation>
    <scope>IDENTIFICATION</scope>
</reference>
<feature type="transmembrane region" description="Helical" evidence="1">
    <location>
        <begin position="154"/>
        <end position="172"/>
    </location>
</feature>
<keyword evidence="1" id="KW-0812">Transmembrane</keyword>
<protein>
    <recommendedName>
        <fullName evidence="4">Ionotropic glutamate receptor C-terminal domain-containing protein</fullName>
    </recommendedName>
</protein>
<keyword evidence="1" id="KW-1133">Transmembrane helix</keyword>
<reference evidence="3" key="1">
    <citation type="submission" date="2011-08" db="EMBL/GenBank/DDBJ databases">
        <authorList>
            <person name="Rombauts S."/>
        </authorList>
    </citation>
    <scope>NUCLEOTIDE SEQUENCE</scope>
    <source>
        <strain evidence="3">London</strain>
    </source>
</reference>
<name>T1JZN6_TETUR</name>
<accession>T1JZN6</accession>
<evidence type="ECO:0000313" key="3">
    <source>
        <dbReference type="Proteomes" id="UP000015104"/>
    </source>
</evidence>
<keyword evidence="1" id="KW-0472">Membrane</keyword>
<dbReference type="EMBL" id="CAEY01001124">
    <property type="status" value="NOT_ANNOTATED_CDS"/>
    <property type="molecule type" value="Genomic_DNA"/>
</dbReference>
<dbReference type="Proteomes" id="UP000015104">
    <property type="component" value="Unassembled WGS sequence"/>
</dbReference>